<feature type="non-terminal residue" evidence="11">
    <location>
        <position position="1"/>
    </location>
</feature>
<keyword evidence="4" id="KW-0575">Peroxidase</keyword>
<gene>
    <name evidence="11" type="ORF">K7432_016854</name>
</gene>
<evidence type="ECO:0000256" key="3">
    <source>
        <dbReference type="ARBA" id="ARBA00012314"/>
    </source>
</evidence>
<protein>
    <recommendedName>
        <fullName evidence="3">catalase</fullName>
        <ecNumber evidence="3">1.11.1.6</ecNumber>
    </recommendedName>
</protein>
<dbReference type="Gene3D" id="2.40.180.10">
    <property type="entry name" value="Catalase core domain"/>
    <property type="match status" value="1"/>
</dbReference>
<organism evidence="11 12">
    <name type="scientific">Basidiobolus ranarum</name>
    <dbReference type="NCBI Taxonomy" id="34480"/>
    <lineage>
        <taxon>Eukaryota</taxon>
        <taxon>Fungi</taxon>
        <taxon>Fungi incertae sedis</taxon>
        <taxon>Zoopagomycota</taxon>
        <taxon>Entomophthoromycotina</taxon>
        <taxon>Basidiobolomycetes</taxon>
        <taxon>Basidiobolales</taxon>
        <taxon>Basidiobolaceae</taxon>
        <taxon>Basidiobolus</taxon>
    </lineage>
</organism>
<dbReference type="PROSITE" id="PS51402">
    <property type="entry name" value="CATALASE_3"/>
    <property type="match status" value="1"/>
</dbReference>
<keyword evidence="8" id="KW-0408">Iron</keyword>
<dbReference type="PANTHER" id="PTHR42821">
    <property type="entry name" value="CATALASE"/>
    <property type="match status" value="1"/>
</dbReference>
<keyword evidence="7" id="KW-0560">Oxidoreductase</keyword>
<dbReference type="PANTHER" id="PTHR42821:SF1">
    <property type="entry name" value="CATALASE-B"/>
    <property type="match status" value="1"/>
</dbReference>
<proteinExistence type="inferred from homology"/>
<evidence type="ECO:0000256" key="6">
    <source>
        <dbReference type="ARBA" id="ARBA00022723"/>
    </source>
</evidence>
<keyword evidence="6" id="KW-0479">Metal-binding</keyword>
<dbReference type="SUPFAM" id="SSF56634">
    <property type="entry name" value="Heme-dependent catalase-like"/>
    <property type="match status" value="1"/>
</dbReference>
<sequence>NLYTQYSGPSPDTVFPEEGFGVHTFGLINPDGEAVFVKCHWKPVQGLATLVWDEAQNIGGKDPYFHRRDLYTAIDNGDYPEWELGVQI</sequence>
<keyword evidence="9" id="KW-0376">Hydrogen peroxide</keyword>
<evidence type="ECO:0000256" key="4">
    <source>
        <dbReference type="ARBA" id="ARBA00022559"/>
    </source>
</evidence>
<feature type="domain" description="Catalase core" evidence="10">
    <location>
        <begin position="11"/>
        <end position="88"/>
    </location>
</feature>
<evidence type="ECO:0000256" key="8">
    <source>
        <dbReference type="ARBA" id="ARBA00023004"/>
    </source>
</evidence>
<dbReference type="Pfam" id="PF00199">
    <property type="entry name" value="Catalase"/>
    <property type="match status" value="1"/>
</dbReference>
<dbReference type="EC" id="1.11.1.6" evidence="3"/>
<evidence type="ECO:0000259" key="10">
    <source>
        <dbReference type="Pfam" id="PF00199"/>
    </source>
</evidence>
<evidence type="ECO:0000256" key="1">
    <source>
        <dbReference type="ARBA" id="ARBA00001971"/>
    </source>
</evidence>
<evidence type="ECO:0000313" key="11">
    <source>
        <dbReference type="EMBL" id="KAK9759786.1"/>
    </source>
</evidence>
<dbReference type="InterPro" id="IPR024712">
    <property type="entry name" value="Catalase_clade2"/>
</dbReference>
<name>A0ABR2WE61_9FUNG</name>
<keyword evidence="12" id="KW-1185">Reference proteome</keyword>
<dbReference type="InterPro" id="IPR011614">
    <property type="entry name" value="Catalase_core"/>
</dbReference>
<evidence type="ECO:0000313" key="12">
    <source>
        <dbReference type="Proteomes" id="UP001479436"/>
    </source>
</evidence>
<evidence type="ECO:0000256" key="7">
    <source>
        <dbReference type="ARBA" id="ARBA00023002"/>
    </source>
</evidence>
<evidence type="ECO:0000256" key="2">
    <source>
        <dbReference type="ARBA" id="ARBA00005329"/>
    </source>
</evidence>
<comment type="caution">
    <text evidence="11">The sequence shown here is derived from an EMBL/GenBank/DDBJ whole genome shotgun (WGS) entry which is preliminary data.</text>
</comment>
<dbReference type="EMBL" id="JASJQH010003091">
    <property type="protein sequence ID" value="KAK9759786.1"/>
    <property type="molecule type" value="Genomic_DNA"/>
</dbReference>
<keyword evidence="5" id="KW-0349">Heme</keyword>
<accession>A0ABR2WE61</accession>
<dbReference type="InterPro" id="IPR020835">
    <property type="entry name" value="Catalase_sf"/>
</dbReference>
<comment type="cofactor">
    <cofactor evidence="1">
        <name>heme</name>
        <dbReference type="ChEBI" id="CHEBI:30413"/>
    </cofactor>
</comment>
<dbReference type="InterPro" id="IPR018028">
    <property type="entry name" value="Catalase"/>
</dbReference>
<reference evidence="11 12" key="1">
    <citation type="submission" date="2023-04" db="EMBL/GenBank/DDBJ databases">
        <title>Genome of Basidiobolus ranarum AG-B5.</title>
        <authorList>
            <person name="Stajich J.E."/>
            <person name="Carter-House D."/>
            <person name="Gryganskyi A."/>
        </authorList>
    </citation>
    <scope>NUCLEOTIDE SEQUENCE [LARGE SCALE GENOMIC DNA]</scope>
    <source>
        <strain evidence="11 12">AG-B5</strain>
    </source>
</reference>
<evidence type="ECO:0000256" key="5">
    <source>
        <dbReference type="ARBA" id="ARBA00022617"/>
    </source>
</evidence>
<dbReference type="Proteomes" id="UP001479436">
    <property type="component" value="Unassembled WGS sequence"/>
</dbReference>
<comment type="similarity">
    <text evidence="2">Belongs to the catalase family.</text>
</comment>
<evidence type="ECO:0000256" key="9">
    <source>
        <dbReference type="ARBA" id="ARBA00023324"/>
    </source>
</evidence>